<dbReference type="PANTHER" id="PTHR19446">
    <property type="entry name" value="REVERSE TRANSCRIPTASES"/>
    <property type="match status" value="1"/>
</dbReference>
<dbReference type="Ensembl" id="ENSLACT00000016358.1">
    <property type="protein sequence ID" value="ENSLACP00000016244.1"/>
    <property type="gene ID" value="ENSLACG00000014311.1"/>
</dbReference>
<proteinExistence type="predicted"/>
<reference evidence="1" key="2">
    <citation type="submission" date="2025-08" db="UniProtKB">
        <authorList>
            <consortium name="Ensembl"/>
        </authorList>
    </citation>
    <scope>IDENTIFICATION</scope>
</reference>
<evidence type="ECO:0000313" key="1">
    <source>
        <dbReference type="Ensembl" id="ENSLACP00000016244.1"/>
    </source>
</evidence>
<protein>
    <recommendedName>
        <fullName evidence="3">Reverse transcriptase domain-containing protein</fullName>
    </recommendedName>
</protein>
<evidence type="ECO:0000313" key="2">
    <source>
        <dbReference type="Proteomes" id="UP000008672"/>
    </source>
</evidence>
<name>H3B2X3_LATCH</name>
<reference evidence="2" key="1">
    <citation type="submission" date="2011-08" db="EMBL/GenBank/DDBJ databases">
        <title>The draft genome of Latimeria chalumnae.</title>
        <authorList>
            <person name="Di Palma F."/>
            <person name="Alfoldi J."/>
            <person name="Johnson J."/>
            <person name="Berlin A."/>
            <person name="Gnerre S."/>
            <person name="Jaffe D."/>
            <person name="MacCallum I."/>
            <person name="Young S."/>
            <person name="Walker B.J."/>
            <person name="Lander E."/>
            <person name="Lindblad-Toh K."/>
        </authorList>
    </citation>
    <scope>NUCLEOTIDE SEQUENCE [LARGE SCALE GENOMIC DNA]</scope>
    <source>
        <strain evidence="2">Wild caught</strain>
    </source>
</reference>
<dbReference type="AlphaFoldDB" id="H3B2X3"/>
<organism evidence="1 2">
    <name type="scientific">Latimeria chalumnae</name>
    <name type="common">Coelacanth</name>
    <dbReference type="NCBI Taxonomy" id="7897"/>
    <lineage>
        <taxon>Eukaryota</taxon>
        <taxon>Metazoa</taxon>
        <taxon>Chordata</taxon>
        <taxon>Craniata</taxon>
        <taxon>Vertebrata</taxon>
        <taxon>Euteleostomi</taxon>
        <taxon>Coelacanthiformes</taxon>
        <taxon>Coelacanthidae</taxon>
        <taxon>Latimeria</taxon>
    </lineage>
</organism>
<dbReference type="InParanoid" id="H3B2X3"/>
<dbReference type="GeneTree" id="ENSGT01060000249052"/>
<dbReference type="EMBL" id="AFYH01041242">
    <property type="status" value="NOT_ANNOTATED_CDS"/>
    <property type="molecule type" value="Genomic_DNA"/>
</dbReference>
<dbReference type="eggNOG" id="KOG1075">
    <property type="taxonomic scope" value="Eukaryota"/>
</dbReference>
<evidence type="ECO:0008006" key="3">
    <source>
        <dbReference type="Google" id="ProtNLM"/>
    </source>
</evidence>
<dbReference type="STRING" id="7897.ENSLACP00000016244"/>
<reference evidence="1" key="3">
    <citation type="submission" date="2025-09" db="UniProtKB">
        <authorList>
            <consortium name="Ensembl"/>
        </authorList>
    </citation>
    <scope>IDENTIFICATION</scope>
</reference>
<dbReference type="Proteomes" id="UP000008672">
    <property type="component" value="Unassembled WGS sequence"/>
</dbReference>
<accession>H3B2X3</accession>
<keyword evidence="2" id="KW-1185">Reference proteome</keyword>
<dbReference type="OMA" id="ETIPQAY"/>
<dbReference type="HOGENOM" id="CLU_1464502_0_0_1"/>
<dbReference type="Bgee" id="ENSLACG00000014311">
    <property type="expression patterns" value="Expressed in muscle tissue and 1 other cell type or tissue"/>
</dbReference>
<sequence>IQMYADKNDMKRFYEALRTVYGPQSSGTTPLMSADGSTLLNDKTQILDRWVDHFKNLLNCDSSIEEDEVIDQLPKCQTKEFLAEEPTLPETIKAIKLLSSGKAPGSKVIPAEVYKVGGIHLAQSLTELFRLMWRKETIPQAYKDASIIHLFKHKGSRYICDNHRGISLLVFAGKILVRIILNCFT</sequence>